<dbReference type="EMBL" id="LYDR01000159">
    <property type="protein sequence ID" value="ODA27882.1"/>
    <property type="molecule type" value="Genomic_DNA"/>
</dbReference>
<evidence type="ECO:0000313" key="2">
    <source>
        <dbReference type="EMBL" id="ODA27882.1"/>
    </source>
</evidence>
<comment type="caution">
    <text evidence="2">The sequence shown here is derived from an EMBL/GenBank/DDBJ whole genome shotgun (WGS) entry which is preliminary data.</text>
</comment>
<proteinExistence type="predicted"/>
<dbReference type="RefSeq" id="WP_068853495.1">
    <property type="nucleotide sequence ID" value="NZ_LYDR01000159.1"/>
</dbReference>
<sequence>MLTRGFLGYQTSFMLDFVVVALVIVVPLMVWSLVEVKARRFENHRKLQMLLALILLVAVTLFEVDLQWIQGGWRNIVDRHEPPLSTEVIGRSTWLLRIHLVFAISTPILWVVTLIGALRNYAKPALPSAYSTTHKRLGWLSMIDLVLTSVTGVIFYVATFVLPTL</sequence>
<gene>
    <name evidence="2" type="ORF">A6X21_15145</name>
</gene>
<organism evidence="2 3">
    <name type="scientific">Planctopirus hydrillae</name>
    <dbReference type="NCBI Taxonomy" id="1841610"/>
    <lineage>
        <taxon>Bacteria</taxon>
        <taxon>Pseudomonadati</taxon>
        <taxon>Planctomycetota</taxon>
        <taxon>Planctomycetia</taxon>
        <taxon>Planctomycetales</taxon>
        <taxon>Planctomycetaceae</taxon>
        <taxon>Planctopirus</taxon>
    </lineage>
</organism>
<feature type="transmembrane region" description="Helical" evidence="1">
    <location>
        <begin position="46"/>
        <end position="64"/>
    </location>
</feature>
<protein>
    <submittedName>
        <fullName evidence="2">DUF420 domain-containing protein</fullName>
    </submittedName>
</protein>
<name>A0A1C3E3R0_9PLAN</name>
<keyword evidence="1" id="KW-1133">Transmembrane helix</keyword>
<evidence type="ECO:0000256" key="1">
    <source>
        <dbReference type="SAM" id="Phobius"/>
    </source>
</evidence>
<dbReference type="InterPro" id="IPR007352">
    <property type="entry name" value="DUF420"/>
</dbReference>
<dbReference type="Proteomes" id="UP000094828">
    <property type="component" value="Unassembled WGS sequence"/>
</dbReference>
<feature type="transmembrane region" description="Helical" evidence="1">
    <location>
        <begin position="139"/>
        <end position="162"/>
    </location>
</feature>
<accession>A0A1C3E3R0</accession>
<dbReference type="Pfam" id="PF04238">
    <property type="entry name" value="DUF420"/>
    <property type="match status" value="1"/>
</dbReference>
<dbReference type="OrthoDB" id="271768at2"/>
<dbReference type="AlphaFoldDB" id="A0A1C3E3R0"/>
<reference evidence="2 3" key="1">
    <citation type="submission" date="2016-05" db="EMBL/GenBank/DDBJ databases">
        <title>Genomic and physiological characterization of Planctopirus sp. isolated from fresh water lake.</title>
        <authorList>
            <person name="Subhash Y."/>
            <person name="Ramana C."/>
        </authorList>
    </citation>
    <scope>NUCLEOTIDE SEQUENCE [LARGE SCALE GENOMIC DNA]</scope>
    <source>
        <strain evidence="2 3">JC280</strain>
    </source>
</reference>
<feature type="transmembrane region" description="Helical" evidence="1">
    <location>
        <begin position="94"/>
        <end position="118"/>
    </location>
</feature>
<keyword evidence="3" id="KW-1185">Reference proteome</keyword>
<keyword evidence="1" id="KW-0472">Membrane</keyword>
<feature type="transmembrane region" description="Helical" evidence="1">
    <location>
        <begin position="12"/>
        <end position="34"/>
    </location>
</feature>
<evidence type="ECO:0000313" key="3">
    <source>
        <dbReference type="Proteomes" id="UP000094828"/>
    </source>
</evidence>
<dbReference type="STRING" id="1841610.A6X21_15145"/>
<keyword evidence="1" id="KW-0812">Transmembrane</keyword>